<keyword evidence="2" id="KW-0547">Nucleotide-binding</keyword>
<gene>
    <name evidence="4" type="primary">dxo</name>
    <name evidence="4" type="ORF">TNIN_410091</name>
</gene>
<feature type="domain" description="RAI1-like" evidence="3">
    <location>
        <begin position="19"/>
        <end position="355"/>
    </location>
</feature>
<dbReference type="PANTHER" id="PTHR12395:SF9">
    <property type="entry name" value="DECAPPING AND EXORIBONUCLEASE PROTEIN"/>
    <property type="match status" value="1"/>
</dbReference>
<keyword evidence="2" id="KW-0540">Nuclease</keyword>
<keyword evidence="2" id="KW-0539">Nucleus</keyword>
<dbReference type="GO" id="GO:0110155">
    <property type="term" value="P:NAD-cap decapping"/>
    <property type="evidence" value="ECO:0007669"/>
    <property type="project" value="TreeGrafter"/>
</dbReference>
<dbReference type="OrthoDB" id="10020793at2759"/>
<evidence type="ECO:0000313" key="4">
    <source>
        <dbReference type="EMBL" id="GFY50344.1"/>
    </source>
</evidence>
<keyword evidence="5" id="KW-1185">Reference proteome</keyword>
<dbReference type="EC" id="3.6.1.-" evidence="2"/>
<accession>A0A8X7C2H3</accession>
<dbReference type="GO" id="GO:0046872">
    <property type="term" value="F:metal ion binding"/>
    <property type="evidence" value="ECO:0007669"/>
    <property type="project" value="UniProtKB-KW"/>
</dbReference>
<dbReference type="EMBL" id="BMAV01007424">
    <property type="protein sequence ID" value="GFY50344.1"/>
    <property type="molecule type" value="Genomic_DNA"/>
</dbReference>
<dbReference type="InterPro" id="IPR013961">
    <property type="entry name" value="RAI1"/>
</dbReference>
<keyword evidence="2" id="KW-0694">RNA-binding</keyword>
<comment type="cofactor">
    <cofactor evidence="2">
        <name>a divalent metal cation</name>
        <dbReference type="ChEBI" id="CHEBI:60240"/>
    </cofactor>
</comment>
<dbReference type="AlphaFoldDB" id="A0A8X7C2H3"/>
<evidence type="ECO:0000259" key="3">
    <source>
        <dbReference type="Pfam" id="PF08652"/>
    </source>
</evidence>
<comment type="function">
    <text evidence="2">Decapping enzyme for NAD-capped RNAs: specifically hydrolyzes the nicotinamide adenine dinucleotide (NAD) cap from a subset of RNAs by removing the entire NAD moiety from the 5'-end of an NAD-capped RNA.</text>
</comment>
<dbReference type="GO" id="GO:0034353">
    <property type="term" value="F:mRNA 5'-diphosphatase activity"/>
    <property type="evidence" value="ECO:0007669"/>
    <property type="project" value="TreeGrafter"/>
</dbReference>
<organism evidence="4 5">
    <name type="scientific">Trichonephila inaurata madagascariensis</name>
    <dbReference type="NCBI Taxonomy" id="2747483"/>
    <lineage>
        <taxon>Eukaryota</taxon>
        <taxon>Metazoa</taxon>
        <taxon>Ecdysozoa</taxon>
        <taxon>Arthropoda</taxon>
        <taxon>Chelicerata</taxon>
        <taxon>Arachnida</taxon>
        <taxon>Araneae</taxon>
        <taxon>Araneomorphae</taxon>
        <taxon>Entelegynae</taxon>
        <taxon>Araneoidea</taxon>
        <taxon>Nephilidae</taxon>
        <taxon>Trichonephila</taxon>
        <taxon>Trichonephila inaurata</taxon>
    </lineage>
</organism>
<keyword evidence="2" id="KW-0479">Metal-binding</keyword>
<keyword evidence="2" id="KW-0378">Hydrolase</keyword>
<dbReference type="GO" id="GO:0004518">
    <property type="term" value="F:nuclease activity"/>
    <property type="evidence" value="ECO:0007669"/>
    <property type="project" value="UniProtKB-KW"/>
</dbReference>
<dbReference type="GO" id="GO:0005634">
    <property type="term" value="C:nucleus"/>
    <property type="evidence" value="ECO:0007669"/>
    <property type="project" value="UniProtKB-SubCell"/>
</dbReference>
<protein>
    <recommendedName>
        <fullName evidence="2">Decapping nuclease</fullName>
        <ecNumber evidence="2">3.6.1.-</ecNumber>
    </recommendedName>
</protein>
<dbReference type="GO" id="GO:0000166">
    <property type="term" value="F:nucleotide binding"/>
    <property type="evidence" value="ECO:0007669"/>
    <property type="project" value="UniProtKB-KW"/>
</dbReference>
<dbReference type="Pfam" id="PF08652">
    <property type="entry name" value="RAI1"/>
    <property type="match status" value="1"/>
</dbReference>
<name>A0A8X7C2H3_9ARAC</name>
<comment type="subcellular location">
    <subcellularLocation>
        <location evidence="2">Nucleus</location>
    </subcellularLocation>
</comment>
<evidence type="ECO:0000313" key="5">
    <source>
        <dbReference type="Proteomes" id="UP000886998"/>
    </source>
</evidence>
<dbReference type="PANTHER" id="PTHR12395">
    <property type="entry name" value="DOM-3 RELATED"/>
    <property type="match status" value="1"/>
</dbReference>
<dbReference type="GO" id="GO:0000956">
    <property type="term" value="P:nuclear-transcribed mRNA catabolic process"/>
    <property type="evidence" value="ECO:0007669"/>
    <property type="project" value="TreeGrafter"/>
</dbReference>
<comment type="caution">
    <text evidence="4">The sequence shown here is derived from an EMBL/GenBank/DDBJ whole genome shotgun (WGS) entry which is preliminary data.</text>
</comment>
<dbReference type="GO" id="GO:0005829">
    <property type="term" value="C:cytosol"/>
    <property type="evidence" value="ECO:0007669"/>
    <property type="project" value="TreeGrafter"/>
</dbReference>
<evidence type="ECO:0000256" key="2">
    <source>
        <dbReference type="RuleBase" id="RU367113"/>
    </source>
</evidence>
<reference evidence="4" key="1">
    <citation type="submission" date="2020-08" db="EMBL/GenBank/DDBJ databases">
        <title>Multicomponent nature underlies the extraordinary mechanical properties of spider dragline silk.</title>
        <authorList>
            <person name="Kono N."/>
            <person name="Nakamura H."/>
            <person name="Mori M."/>
            <person name="Yoshida Y."/>
            <person name="Ohtoshi R."/>
            <person name="Malay A.D."/>
            <person name="Moran D.A.P."/>
            <person name="Tomita M."/>
            <person name="Numata K."/>
            <person name="Arakawa K."/>
        </authorList>
    </citation>
    <scope>NUCLEOTIDE SEQUENCE</scope>
</reference>
<dbReference type="GO" id="GO:0003723">
    <property type="term" value="F:RNA binding"/>
    <property type="evidence" value="ECO:0007669"/>
    <property type="project" value="UniProtKB-KW"/>
</dbReference>
<dbReference type="InterPro" id="IPR039039">
    <property type="entry name" value="RAI1-like_fam"/>
</dbReference>
<dbReference type="Proteomes" id="UP000886998">
    <property type="component" value="Unassembled WGS sequence"/>
</dbReference>
<proteinExistence type="inferred from homology"/>
<sequence>MNFTVKRADHYNGRFPSFRKPSEIGFFSLDGERKFHNDNRQMKYISLPRSLKNVYMDLNAGYENAVRKDFGKKEKIDILLTWILFHQEEVKHIFHVPNSNKPQIDFVCFRGLLTTIGTTIYENKEDWLICATKFRSVIYLCAFDTEDHIHRRETATERDKRMSAWGYKFEQYLAVDAPNSKPNLSIPVNEKEEYCIVLKGRLNNHTLLYSAEVDGKDPFYRSPDDDPKSTQCYMELKTSRMITSDRQHFNFCRFKLLKWWLQSFLVGIPKVICGFRDDHGIVRNLEIFPVSEMPKMPENQWSPSSILNFTSRFMDYIRTCVKKDDPHVVYKFYWRPGSPITCEELTSREYQVLPDLELDSVVMDKSTNSTDTAQVAIFICGIDRDFTIVE</sequence>
<comment type="similarity">
    <text evidence="1 2">Belongs to the DXO/Dom3Z family.</text>
</comment>
<evidence type="ECO:0000256" key="1">
    <source>
        <dbReference type="ARBA" id="ARBA00006562"/>
    </source>
</evidence>